<dbReference type="Pfam" id="PF00134">
    <property type="entry name" value="Cyclin_N"/>
    <property type="match status" value="1"/>
</dbReference>
<dbReference type="CDD" id="cd20546">
    <property type="entry name" value="CYCLIN_SpCG1C_ScCTK2-like_rpt2"/>
    <property type="match status" value="1"/>
</dbReference>
<evidence type="ECO:0000256" key="2">
    <source>
        <dbReference type="SAM" id="MobiDB-lite"/>
    </source>
</evidence>
<comment type="similarity">
    <text evidence="1">Belongs to the cyclin family.</text>
</comment>
<dbReference type="Proteomes" id="UP001497383">
    <property type="component" value="Chromosome 3"/>
</dbReference>
<dbReference type="EMBL" id="OZ022407">
    <property type="protein sequence ID" value="CAK9438499.1"/>
    <property type="molecule type" value="Genomic_DNA"/>
</dbReference>
<organism evidence="4 5">
    <name type="scientific">Lodderomyces beijingensis</name>
    <dbReference type="NCBI Taxonomy" id="1775926"/>
    <lineage>
        <taxon>Eukaryota</taxon>
        <taxon>Fungi</taxon>
        <taxon>Dikarya</taxon>
        <taxon>Ascomycota</taxon>
        <taxon>Saccharomycotina</taxon>
        <taxon>Pichiomycetes</taxon>
        <taxon>Debaryomycetaceae</taxon>
        <taxon>Candida/Lodderomyces clade</taxon>
        <taxon>Lodderomyces</taxon>
    </lineage>
</organism>
<feature type="region of interest" description="Disordered" evidence="2">
    <location>
        <begin position="391"/>
        <end position="411"/>
    </location>
</feature>
<feature type="compositionally biased region" description="Low complexity" evidence="2">
    <location>
        <begin position="398"/>
        <end position="411"/>
    </location>
</feature>
<keyword evidence="5" id="KW-1185">Reference proteome</keyword>
<evidence type="ECO:0000313" key="5">
    <source>
        <dbReference type="Proteomes" id="UP001497383"/>
    </source>
</evidence>
<proteinExistence type="inferred from homology"/>
<accession>A0ABP0ZK23</accession>
<dbReference type="Gene3D" id="1.10.472.10">
    <property type="entry name" value="Cyclin-like"/>
    <property type="match status" value="2"/>
</dbReference>
<dbReference type="GeneID" id="92207919"/>
<evidence type="ECO:0000259" key="3">
    <source>
        <dbReference type="SMART" id="SM00385"/>
    </source>
</evidence>
<gene>
    <name evidence="4" type="ORF">LODBEIA_P27230</name>
</gene>
<keyword evidence="1" id="KW-0195">Cyclin</keyword>
<evidence type="ECO:0000313" key="4">
    <source>
        <dbReference type="EMBL" id="CAK9438499.1"/>
    </source>
</evidence>
<dbReference type="InterPro" id="IPR013763">
    <property type="entry name" value="Cyclin-like_dom"/>
</dbReference>
<sequence>MSRDTTPGHQASAGSSLTPNPNNYNSPTIAQISRPFFTSREISYLHGQTIPTLLKLQYGSTKSQIYTFLSQAVKSLKFPLRVLATAMNYYQRYYLFNKFDVSGVTASTTSSPNQFEGDPWIIAITCLFLSSKVEDCVKKLKDIQQVCNKIRDIDDSQLVSSGGPYLDYQRKYILQLEFKLLQICKFDFNNGNNPGFSTSVDDIMIQFCKQLDVSYKVSFLSWLMVYDIIQTPLSLNVPPHCVALAIIIISLNLNPSDMILKQHATDLADEASENEKMSSILSSIDSADFNCPTLLVNEAIVYILDYYTHQYEYSVLTRYLPEIDTETGKSQTFKFMELKSRFNDVEPMNDESCFNELNSADEYLELWDHNTPIKGSARFMLSSKRRRFNEENMHVRKQQQQQQQQQQSKAN</sequence>
<dbReference type="PANTHER" id="PTHR10026">
    <property type="entry name" value="CYCLIN"/>
    <property type="match status" value="1"/>
</dbReference>
<protein>
    <recommendedName>
        <fullName evidence="3">Cyclin-like domain-containing protein</fullName>
    </recommendedName>
</protein>
<evidence type="ECO:0000256" key="1">
    <source>
        <dbReference type="RuleBase" id="RU000383"/>
    </source>
</evidence>
<dbReference type="RefSeq" id="XP_066829661.1">
    <property type="nucleotide sequence ID" value="XM_066972754.1"/>
</dbReference>
<dbReference type="InterPro" id="IPR043198">
    <property type="entry name" value="Cyclin/Ssn8"/>
</dbReference>
<reference evidence="4 5" key="1">
    <citation type="submission" date="2024-03" db="EMBL/GenBank/DDBJ databases">
        <authorList>
            <person name="Brejova B."/>
        </authorList>
    </citation>
    <scope>NUCLEOTIDE SEQUENCE [LARGE SCALE GENOMIC DNA]</scope>
    <source>
        <strain evidence="4 5">CBS 14171</strain>
    </source>
</reference>
<dbReference type="SMART" id="SM00385">
    <property type="entry name" value="CYCLIN"/>
    <property type="match status" value="1"/>
</dbReference>
<feature type="domain" description="Cyclin-like" evidence="3">
    <location>
        <begin position="67"/>
        <end position="182"/>
    </location>
</feature>
<feature type="region of interest" description="Disordered" evidence="2">
    <location>
        <begin position="1"/>
        <end position="25"/>
    </location>
</feature>
<dbReference type="InterPro" id="IPR006671">
    <property type="entry name" value="Cyclin_N"/>
</dbReference>
<dbReference type="InterPro" id="IPR036915">
    <property type="entry name" value="Cyclin-like_sf"/>
</dbReference>
<name>A0ABP0ZK23_9ASCO</name>
<dbReference type="SUPFAM" id="SSF47954">
    <property type="entry name" value="Cyclin-like"/>
    <property type="match status" value="2"/>
</dbReference>